<comment type="caution">
    <text evidence="1">The sequence shown here is derived from an EMBL/GenBank/DDBJ whole genome shotgun (WGS) entry which is preliminary data.</text>
</comment>
<name>A0ABQ9GFV0_9NEOP</name>
<dbReference type="Proteomes" id="UP001159363">
    <property type="component" value="Chromosome 12"/>
</dbReference>
<sequence>MAAQSSRSVVMSNWLLRAAKDSLLVRMAAGNRVFQDQVSALYTRGTSLRPVACPRAILVVRGVQLALRATFFQERLLTRLRGVYILQGGGVRSLAWLSGAAGTRLHFLRFLGDIPFPPPSCTPALLHTRHTSPPFYLRSTQNEALAPCLPRSIRVGPTSDRLYTKLVVFVHRFRSEDIVPRLVVPYPVVPTTDARLRTQLGTNEQDPWRGIAFRESNVS</sequence>
<evidence type="ECO:0000313" key="2">
    <source>
        <dbReference type="Proteomes" id="UP001159363"/>
    </source>
</evidence>
<dbReference type="EMBL" id="JARBHB010000013">
    <property type="protein sequence ID" value="KAJ8870418.1"/>
    <property type="molecule type" value="Genomic_DNA"/>
</dbReference>
<keyword evidence="2" id="KW-1185">Reference proteome</keyword>
<reference evidence="1 2" key="1">
    <citation type="submission" date="2023-02" db="EMBL/GenBank/DDBJ databases">
        <title>LHISI_Scaffold_Assembly.</title>
        <authorList>
            <person name="Stuart O.P."/>
            <person name="Cleave R."/>
            <person name="Magrath M.J.L."/>
            <person name="Mikheyev A.S."/>
        </authorList>
    </citation>
    <scope>NUCLEOTIDE SEQUENCE [LARGE SCALE GENOMIC DNA]</scope>
    <source>
        <strain evidence="1">Daus_M_001</strain>
        <tissue evidence="1">Leg muscle</tissue>
    </source>
</reference>
<proteinExistence type="predicted"/>
<organism evidence="1 2">
    <name type="scientific">Dryococelus australis</name>
    <dbReference type="NCBI Taxonomy" id="614101"/>
    <lineage>
        <taxon>Eukaryota</taxon>
        <taxon>Metazoa</taxon>
        <taxon>Ecdysozoa</taxon>
        <taxon>Arthropoda</taxon>
        <taxon>Hexapoda</taxon>
        <taxon>Insecta</taxon>
        <taxon>Pterygota</taxon>
        <taxon>Neoptera</taxon>
        <taxon>Polyneoptera</taxon>
        <taxon>Phasmatodea</taxon>
        <taxon>Verophasmatodea</taxon>
        <taxon>Anareolatae</taxon>
        <taxon>Phasmatidae</taxon>
        <taxon>Eurycanthinae</taxon>
        <taxon>Dryococelus</taxon>
    </lineage>
</organism>
<evidence type="ECO:0000313" key="1">
    <source>
        <dbReference type="EMBL" id="KAJ8870418.1"/>
    </source>
</evidence>
<gene>
    <name evidence="1" type="ORF">PR048_029440</name>
</gene>
<protein>
    <submittedName>
        <fullName evidence="1">Uncharacterized protein</fullName>
    </submittedName>
</protein>
<accession>A0ABQ9GFV0</accession>